<reference evidence="1 2" key="1">
    <citation type="submission" date="2014-10" db="EMBL/GenBank/DDBJ databases">
        <title>Genome sequence of Clostridium aceticum DSM 1496.</title>
        <authorList>
            <person name="Poehlein A."/>
            <person name="Schiel-Bengelsdorf B."/>
            <person name="Gottschalk G."/>
            <person name="Duerre P."/>
            <person name="Daniel R."/>
        </authorList>
    </citation>
    <scope>NUCLEOTIDE SEQUENCE [LARGE SCALE GENOMIC DNA]</scope>
    <source>
        <strain evidence="1 2">DSM 1496</strain>
    </source>
</reference>
<dbReference type="Proteomes" id="UP000035704">
    <property type="component" value="Chromosome"/>
</dbReference>
<accession>A0A0D8IA06</accession>
<dbReference type="EMBL" id="CP009687">
    <property type="protein sequence ID" value="AKL95569.1"/>
    <property type="molecule type" value="Genomic_DNA"/>
</dbReference>
<evidence type="ECO:0000313" key="2">
    <source>
        <dbReference type="Proteomes" id="UP000035704"/>
    </source>
</evidence>
<sequence>MKSILLEARRKTYDNSVKLIYDAKLLFYKEKYALATFCAMTAIEEIGKFVFLHTIGTSNIIKLDTELSSHLMKEITKVLKDYSGKVLEVVNWSLYINAAADRRHGIHPSGIYRTSGVVLLARSGKWAEVRNRCLYTDINLTNTHVVSPEKIGKEHAYYFICMAYEGLAAQVEAGLDVEIMGIEGRRARDELINLEMDLIEFIEISQTNVDELDFIKNSQKYKNLAEQRKEIIKDNF</sequence>
<protein>
    <submittedName>
        <fullName evidence="1">Uncharacterized protein</fullName>
    </submittedName>
</protein>
<dbReference type="Pfam" id="PF18728">
    <property type="entry name" value="HEPN_AbiV"/>
    <property type="match status" value="1"/>
</dbReference>
<proteinExistence type="predicted"/>
<gene>
    <name evidence="1" type="ORF">CACET_c21220</name>
</gene>
<dbReference type="InterPro" id="IPR030987">
    <property type="entry name" value="AbiV"/>
</dbReference>
<dbReference type="PATRIC" id="fig|84022.5.peg.589"/>
<dbReference type="NCBIfam" id="TIGR04498">
    <property type="entry name" value="AbiV_defense"/>
    <property type="match status" value="1"/>
</dbReference>
<evidence type="ECO:0000313" key="1">
    <source>
        <dbReference type="EMBL" id="AKL95569.1"/>
    </source>
</evidence>
<name>A0A0D8IA06_9CLOT</name>
<dbReference type="AlphaFoldDB" id="A0A0D8IA06"/>
<dbReference type="KEGG" id="cace:CACET_c21220"/>
<organism evidence="1 2">
    <name type="scientific">Clostridium aceticum</name>
    <dbReference type="NCBI Taxonomy" id="84022"/>
    <lineage>
        <taxon>Bacteria</taxon>
        <taxon>Bacillati</taxon>
        <taxon>Bacillota</taxon>
        <taxon>Clostridia</taxon>
        <taxon>Eubacteriales</taxon>
        <taxon>Clostridiaceae</taxon>
        <taxon>Clostridium</taxon>
    </lineage>
</organism>
<keyword evidence="2" id="KW-1185">Reference proteome</keyword>